<reference evidence="1" key="1">
    <citation type="submission" date="2022-11" db="EMBL/GenBank/DDBJ databases">
        <title>Genome Sequence of Nemania bipapillata.</title>
        <authorList>
            <person name="Buettner E."/>
        </authorList>
    </citation>
    <scope>NUCLEOTIDE SEQUENCE</scope>
    <source>
        <strain evidence="1">CP14</strain>
    </source>
</reference>
<name>A0ACC2IVT9_9PEZI</name>
<dbReference type="EMBL" id="JAPESX010000917">
    <property type="protein sequence ID" value="KAJ8119258.1"/>
    <property type="molecule type" value="Genomic_DNA"/>
</dbReference>
<keyword evidence="2" id="KW-1185">Reference proteome</keyword>
<gene>
    <name evidence="1" type="ORF">ONZ43_g3752</name>
</gene>
<sequence length="154" mass="16863">MVQLQEIVDEHFQEPQPGPEEDDADYTDTDSEISEESEYDPSDETLGERLYALRDIVSPQTRGYITNKVTAAGNAVMSVLTFSGKTLWVISSSALLLGIPWALAWSEEQQVLEMEKEMKMREMGGDLLTAGTHDGASTAQQLGNALGPETKPAL</sequence>
<evidence type="ECO:0000313" key="2">
    <source>
        <dbReference type="Proteomes" id="UP001153334"/>
    </source>
</evidence>
<comment type="caution">
    <text evidence="1">The sequence shown here is derived from an EMBL/GenBank/DDBJ whole genome shotgun (WGS) entry which is preliminary data.</text>
</comment>
<dbReference type="Proteomes" id="UP001153334">
    <property type="component" value="Unassembled WGS sequence"/>
</dbReference>
<proteinExistence type="predicted"/>
<accession>A0ACC2IVT9</accession>
<protein>
    <submittedName>
        <fullName evidence="1">Uncharacterized protein</fullName>
    </submittedName>
</protein>
<organism evidence="1 2">
    <name type="scientific">Nemania bipapillata</name>
    <dbReference type="NCBI Taxonomy" id="110536"/>
    <lineage>
        <taxon>Eukaryota</taxon>
        <taxon>Fungi</taxon>
        <taxon>Dikarya</taxon>
        <taxon>Ascomycota</taxon>
        <taxon>Pezizomycotina</taxon>
        <taxon>Sordariomycetes</taxon>
        <taxon>Xylariomycetidae</taxon>
        <taxon>Xylariales</taxon>
        <taxon>Xylariaceae</taxon>
        <taxon>Nemania</taxon>
    </lineage>
</organism>
<evidence type="ECO:0000313" key="1">
    <source>
        <dbReference type="EMBL" id="KAJ8119258.1"/>
    </source>
</evidence>